<organism evidence="1 2">
    <name type="scientific">Carya illinoinensis</name>
    <name type="common">Pecan</name>
    <dbReference type="NCBI Taxonomy" id="32201"/>
    <lineage>
        <taxon>Eukaryota</taxon>
        <taxon>Viridiplantae</taxon>
        <taxon>Streptophyta</taxon>
        <taxon>Embryophyta</taxon>
        <taxon>Tracheophyta</taxon>
        <taxon>Spermatophyta</taxon>
        <taxon>Magnoliopsida</taxon>
        <taxon>eudicotyledons</taxon>
        <taxon>Gunneridae</taxon>
        <taxon>Pentapetalae</taxon>
        <taxon>rosids</taxon>
        <taxon>fabids</taxon>
        <taxon>Fagales</taxon>
        <taxon>Juglandaceae</taxon>
        <taxon>Carya</taxon>
    </lineage>
</organism>
<keyword evidence="2" id="KW-1185">Reference proteome</keyword>
<accession>A0A8T1P730</accession>
<dbReference type="AlphaFoldDB" id="A0A8T1P730"/>
<evidence type="ECO:0000313" key="2">
    <source>
        <dbReference type="Proteomes" id="UP000811609"/>
    </source>
</evidence>
<name>A0A8T1P730_CARIL</name>
<dbReference type="EMBL" id="CM031819">
    <property type="protein sequence ID" value="KAG6637601.1"/>
    <property type="molecule type" value="Genomic_DNA"/>
</dbReference>
<reference evidence="1" key="1">
    <citation type="submission" date="2020-12" db="EMBL/GenBank/DDBJ databases">
        <title>WGS assembly of Carya illinoinensis cv. Pawnee.</title>
        <authorList>
            <person name="Platts A."/>
            <person name="Shu S."/>
            <person name="Wright S."/>
            <person name="Barry K."/>
            <person name="Edger P."/>
            <person name="Pires J.C."/>
            <person name="Schmutz J."/>
        </authorList>
    </citation>
    <scope>NUCLEOTIDE SEQUENCE</scope>
    <source>
        <tissue evidence="1">Leaf</tissue>
    </source>
</reference>
<dbReference type="Proteomes" id="UP000811609">
    <property type="component" value="Chromosome 11"/>
</dbReference>
<gene>
    <name evidence="1" type="ORF">CIPAW_11G189600</name>
</gene>
<sequence>MEFRNPKRQLFFPFFSLHILRSAILSNPLTTFVKSISSTTAGSILLSRKKKARVQQISCKSTIIACSHKIGNWVRAFLRAWVDAASCPSVI</sequence>
<proteinExistence type="predicted"/>
<protein>
    <submittedName>
        <fullName evidence="1">Uncharacterized protein</fullName>
    </submittedName>
</protein>
<comment type="caution">
    <text evidence="1">The sequence shown here is derived from an EMBL/GenBank/DDBJ whole genome shotgun (WGS) entry which is preliminary data.</text>
</comment>
<evidence type="ECO:0000313" key="1">
    <source>
        <dbReference type="EMBL" id="KAG6637601.1"/>
    </source>
</evidence>